<dbReference type="Proteomes" id="UP001347796">
    <property type="component" value="Unassembled WGS sequence"/>
</dbReference>
<dbReference type="InterPro" id="IPR005199">
    <property type="entry name" value="Glyco_hydro_79"/>
</dbReference>
<reference evidence="3 4" key="1">
    <citation type="submission" date="2024-01" db="EMBL/GenBank/DDBJ databases">
        <title>The genome of the rayed Mediterranean limpet Patella caerulea (Linnaeus, 1758).</title>
        <authorList>
            <person name="Anh-Thu Weber A."/>
            <person name="Halstead-Nussloch G."/>
        </authorList>
    </citation>
    <scope>NUCLEOTIDE SEQUENCE [LARGE SCALE GENOMIC DNA]</scope>
    <source>
        <strain evidence="3">AATW-2023a</strain>
        <tissue evidence="3">Whole specimen</tissue>
    </source>
</reference>
<keyword evidence="4" id="KW-1185">Reference proteome</keyword>
<feature type="signal peptide" evidence="2">
    <location>
        <begin position="1"/>
        <end position="20"/>
    </location>
</feature>
<evidence type="ECO:0000256" key="1">
    <source>
        <dbReference type="ARBA" id="ARBA00009800"/>
    </source>
</evidence>
<keyword evidence="2" id="KW-0732">Signal</keyword>
<evidence type="ECO:0000313" key="4">
    <source>
        <dbReference type="Proteomes" id="UP001347796"/>
    </source>
</evidence>
<evidence type="ECO:0008006" key="5">
    <source>
        <dbReference type="Google" id="ProtNLM"/>
    </source>
</evidence>
<protein>
    <recommendedName>
        <fullName evidence="5">Heparanase</fullName>
    </recommendedName>
</protein>
<evidence type="ECO:0000313" key="3">
    <source>
        <dbReference type="EMBL" id="KAK6185994.1"/>
    </source>
</evidence>
<dbReference type="PANTHER" id="PTHR46145">
    <property type="entry name" value="HEPARANASE"/>
    <property type="match status" value="1"/>
</dbReference>
<dbReference type="GO" id="GO:0031012">
    <property type="term" value="C:extracellular matrix"/>
    <property type="evidence" value="ECO:0007669"/>
    <property type="project" value="TreeGrafter"/>
</dbReference>
<evidence type="ECO:0000256" key="2">
    <source>
        <dbReference type="SAM" id="SignalP"/>
    </source>
</evidence>
<comment type="caution">
    <text evidence="3">The sequence shown here is derived from an EMBL/GenBank/DDBJ whole genome shotgun (WGS) entry which is preliminary data.</text>
</comment>
<name>A0AAN8K0H6_PATCE</name>
<dbReference type="SUPFAM" id="SSF51445">
    <property type="entry name" value="(Trans)glycosidases"/>
    <property type="match status" value="1"/>
</dbReference>
<organism evidence="3 4">
    <name type="scientific">Patella caerulea</name>
    <name type="common">Rayed Mediterranean limpet</name>
    <dbReference type="NCBI Taxonomy" id="87958"/>
    <lineage>
        <taxon>Eukaryota</taxon>
        <taxon>Metazoa</taxon>
        <taxon>Spiralia</taxon>
        <taxon>Lophotrochozoa</taxon>
        <taxon>Mollusca</taxon>
        <taxon>Gastropoda</taxon>
        <taxon>Patellogastropoda</taxon>
        <taxon>Patelloidea</taxon>
        <taxon>Patellidae</taxon>
        <taxon>Patella</taxon>
    </lineage>
</organism>
<dbReference type="Pfam" id="PF03662">
    <property type="entry name" value="Glyco_hydro_79n"/>
    <property type="match status" value="1"/>
</dbReference>
<dbReference type="GO" id="GO:0016020">
    <property type="term" value="C:membrane"/>
    <property type="evidence" value="ECO:0007669"/>
    <property type="project" value="InterPro"/>
</dbReference>
<proteinExistence type="inferred from homology"/>
<comment type="similarity">
    <text evidence="1">Belongs to the glycosyl hydrolase 79 family.</text>
</comment>
<dbReference type="EMBL" id="JAZGQO010000006">
    <property type="protein sequence ID" value="KAK6185994.1"/>
    <property type="molecule type" value="Genomic_DNA"/>
</dbReference>
<gene>
    <name evidence="3" type="ORF">SNE40_008114</name>
</gene>
<sequence length="465" mass="52227">MNTYILVLLIFASRMFLTSGEYIIELAGSKRIQTVSPQFCSFTLDTIEMTKNHDKYDFNSVRLKNLAKALGPSYLRVSGTAVDYTLFDEVKQGNRIFKRETFDGLNKLVKEAGWGLIFGVNLQHRKNGRWDPSNAIKLFQYTIEKGYHVSGWELGNEPGQYYKRNETLAPDVISRDYDRIKTVLDSIPAMKPYLLIGPDVGAIKALEPIMKAGAYHSLDVVTYHQYYVHGNAAKVENFYNIHIIESVKFISQIALDISYRNGGKPVWLGETSSASGGGAKGISDRYVAGFLWLDKLGKLATMGIKGVFRQELAGGIYTLLDTDWRPRPDYWLTVLYKRLVGTVVLSPPTPPPYSRVFVQCTNRANSYAYNPGSVTVMVLNLRDTNMNFKLGSMADKMVDLYMLTPGSQGDLLSKTVKLNGKELFLVNDEDLPPLLPRKQKGDWIAVAAHSFGFIVIPEANHRDCL</sequence>
<accession>A0AAN8K0H6</accession>
<dbReference type="GO" id="GO:0016798">
    <property type="term" value="F:hydrolase activity, acting on glycosyl bonds"/>
    <property type="evidence" value="ECO:0007669"/>
    <property type="project" value="InterPro"/>
</dbReference>
<dbReference type="GO" id="GO:0005615">
    <property type="term" value="C:extracellular space"/>
    <property type="evidence" value="ECO:0007669"/>
    <property type="project" value="TreeGrafter"/>
</dbReference>
<dbReference type="InterPro" id="IPR017853">
    <property type="entry name" value="GH"/>
</dbReference>
<feature type="chain" id="PRO_5042984676" description="Heparanase" evidence="2">
    <location>
        <begin position="21"/>
        <end position="465"/>
    </location>
</feature>
<dbReference type="PANTHER" id="PTHR46145:SF4">
    <property type="entry name" value="HEPARANASE"/>
    <property type="match status" value="1"/>
</dbReference>
<dbReference type="AlphaFoldDB" id="A0AAN8K0H6"/>
<dbReference type="Gene3D" id="3.20.20.80">
    <property type="entry name" value="Glycosidases"/>
    <property type="match status" value="1"/>
</dbReference>